<sequence length="232" mass="25282">MWLQLAHVSEKGQDWPSNSSLAARTSSQGVSLSHTHTLRLPPSGARRGRGRPAAARVERRQRRKPLVLASTQSLLDSLLGDRPPERALSLPLSLPPPLFLLLPPPGAGHGRGRPAASRKPWQRGGSGGSRWCSPPRRRSSIRSRGTARRRRRKSRYASGPVSSASRLGAAPSSGHRWPPPPSFSPAGAVASVGSMRAWLRAEEDVRRKEAVTKWIQHSLEGGGVRMRRHGSF</sequence>
<evidence type="ECO:0000313" key="3">
    <source>
        <dbReference type="Proteomes" id="UP000244336"/>
    </source>
</evidence>
<feature type="compositionally biased region" description="Low complexity" evidence="1">
    <location>
        <begin position="39"/>
        <end position="55"/>
    </location>
</feature>
<dbReference type="EMBL" id="CM009757">
    <property type="protein sequence ID" value="PUZ39810.1"/>
    <property type="molecule type" value="Genomic_DNA"/>
</dbReference>
<feature type="compositionally biased region" description="Polar residues" evidence="1">
    <location>
        <begin position="15"/>
        <end position="35"/>
    </location>
</feature>
<organism evidence="2 3">
    <name type="scientific">Panicum hallii var. hallii</name>
    <dbReference type="NCBI Taxonomy" id="1504633"/>
    <lineage>
        <taxon>Eukaryota</taxon>
        <taxon>Viridiplantae</taxon>
        <taxon>Streptophyta</taxon>
        <taxon>Embryophyta</taxon>
        <taxon>Tracheophyta</taxon>
        <taxon>Spermatophyta</taxon>
        <taxon>Magnoliopsida</taxon>
        <taxon>Liliopsida</taxon>
        <taxon>Poales</taxon>
        <taxon>Poaceae</taxon>
        <taxon>PACMAD clade</taxon>
        <taxon>Panicoideae</taxon>
        <taxon>Panicodae</taxon>
        <taxon>Paniceae</taxon>
        <taxon>Panicinae</taxon>
        <taxon>Panicum</taxon>
        <taxon>Panicum sect. Panicum</taxon>
    </lineage>
</organism>
<accession>A0A2T7C8Y9</accession>
<keyword evidence="3" id="KW-1185">Reference proteome</keyword>
<dbReference type="Proteomes" id="UP000244336">
    <property type="component" value="Chromosome 9"/>
</dbReference>
<name>A0A2T7C8Y9_9POAL</name>
<dbReference type="AlphaFoldDB" id="A0A2T7C8Y9"/>
<dbReference type="Gramene" id="PUZ39810">
    <property type="protein sequence ID" value="PUZ39810"/>
    <property type="gene ID" value="GQ55_9G371700"/>
</dbReference>
<proteinExistence type="predicted"/>
<gene>
    <name evidence="2" type="ORF">GQ55_9G371700</name>
</gene>
<protein>
    <submittedName>
        <fullName evidence="2">Uncharacterized protein</fullName>
    </submittedName>
</protein>
<evidence type="ECO:0000256" key="1">
    <source>
        <dbReference type="SAM" id="MobiDB-lite"/>
    </source>
</evidence>
<feature type="region of interest" description="Disordered" evidence="1">
    <location>
        <begin position="103"/>
        <end position="185"/>
    </location>
</feature>
<feature type="compositionally biased region" description="Basic residues" evidence="1">
    <location>
        <begin position="135"/>
        <end position="155"/>
    </location>
</feature>
<feature type="region of interest" description="Disordered" evidence="1">
    <location>
        <begin position="7"/>
        <end position="65"/>
    </location>
</feature>
<evidence type="ECO:0000313" key="2">
    <source>
        <dbReference type="EMBL" id="PUZ39810.1"/>
    </source>
</evidence>
<reference evidence="2 3" key="1">
    <citation type="submission" date="2018-04" db="EMBL/GenBank/DDBJ databases">
        <title>WGS assembly of Panicum hallii var. hallii HAL2.</title>
        <authorList>
            <person name="Lovell J."/>
            <person name="Jenkins J."/>
            <person name="Lowry D."/>
            <person name="Mamidi S."/>
            <person name="Sreedasyam A."/>
            <person name="Weng X."/>
            <person name="Barry K."/>
            <person name="Bonette J."/>
            <person name="Campitelli B."/>
            <person name="Daum C."/>
            <person name="Gordon S."/>
            <person name="Gould B."/>
            <person name="Lipzen A."/>
            <person name="MacQueen A."/>
            <person name="Palacio-Mejia J."/>
            <person name="Plott C."/>
            <person name="Shakirov E."/>
            <person name="Shu S."/>
            <person name="Yoshinaga Y."/>
            <person name="Zane M."/>
            <person name="Rokhsar D."/>
            <person name="Grimwood J."/>
            <person name="Schmutz J."/>
            <person name="Juenger T."/>
        </authorList>
    </citation>
    <scope>NUCLEOTIDE SEQUENCE [LARGE SCALE GENOMIC DNA]</scope>
    <source>
        <strain evidence="3">cv. HAL2</strain>
    </source>
</reference>